<gene>
    <name evidence="2" type="ORF">Pyn_39600</name>
</gene>
<evidence type="ECO:0000256" key="1">
    <source>
        <dbReference type="SAM" id="MobiDB-lite"/>
    </source>
</evidence>
<sequence length="73" mass="8703">MIEEKRKVEASPDPGRVMEEVEMDRKSGKDEDEEEEVRMGCYITTWQREGKLREERGTTLSWRTESVSCRMKF</sequence>
<organism evidence="2 3">
    <name type="scientific">Prunus yedoensis var. nudiflora</name>
    <dbReference type="NCBI Taxonomy" id="2094558"/>
    <lineage>
        <taxon>Eukaryota</taxon>
        <taxon>Viridiplantae</taxon>
        <taxon>Streptophyta</taxon>
        <taxon>Embryophyta</taxon>
        <taxon>Tracheophyta</taxon>
        <taxon>Spermatophyta</taxon>
        <taxon>Magnoliopsida</taxon>
        <taxon>eudicotyledons</taxon>
        <taxon>Gunneridae</taxon>
        <taxon>Pentapetalae</taxon>
        <taxon>rosids</taxon>
        <taxon>fabids</taxon>
        <taxon>Rosales</taxon>
        <taxon>Rosaceae</taxon>
        <taxon>Amygdaloideae</taxon>
        <taxon>Amygdaleae</taxon>
        <taxon>Prunus</taxon>
    </lineage>
</organism>
<evidence type="ECO:0000313" key="3">
    <source>
        <dbReference type="Proteomes" id="UP000250321"/>
    </source>
</evidence>
<comment type="caution">
    <text evidence="2">The sequence shown here is derived from an EMBL/GenBank/DDBJ whole genome shotgun (WGS) entry which is preliminary data.</text>
</comment>
<accession>A0A314Z125</accession>
<reference evidence="2 3" key="1">
    <citation type="submission" date="2018-02" db="EMBL/GenBank/DDBJ databases">
        <title>Draft genome of wild Prunus yedoensis var. nudiflora.</title>
        <authorList>
            <person name="Baek S."/>
            <person name="Kim J.-H."/>
            <person name="Choi K."/>
            <person name="Kim G.-B."/>
            <person name="Cho A."/>
            <person name="Jang H."/>
            <person name="Shin C.-H."/>
            <person name="Yu H.-J."/>
            <person name="Mun J.-H."/>
        </authorList>
    </citation>
    <scope>NUCLEOTIDE SEQUENCE [LARGE SCALE GENOMIC DNA]</scope>
    <source>
        <strain evidence="3">cv. Jeju island</strain>
        <tissue evidence="2">Leaf</tissue>
    </source>
</reference>
<dbReference type="AlphaFoldDB" id="A0A314Z125"/>
<dbReference type="Proteomes" id="UP000250321">
    <property type="component" value="Unassembled WGS sequence"/>
</dbReference>
<proteinExistence type="predicted"/>
<protein>
    <submittedName>
        <fullName evidence="2">Uncharacterized protein</fullName>
    </submittedName>
</protein>
<dbReference type="EMBL" id="PJQY01000248">
    <property type="protein sequence ID" value="PQQ14902.1"/>
    <property type="molecule type" value="Genomic_DNA"/>
</dbReference>
<feature type="compositionally biased region" description="Basic and acidic residues" evidence="1">
    <location>
        <begin position="1"/>
        <end position="29"/>
    </location>
</feature>
<name>A0A314Z125_PRUYE</name>
<keyword evidence="3" id="KW-1185">Reference proteome</keyword>
<evidence type="ECO:0000313" key="2">
    <source>
        <dbReference type="EMBL" id="PQQ14902.1"/>
    </source>
</evidence>
<feature type="region of interest" description="Disordered" evidence="1">
    <location>
        <begin position="1"/>
        <end position="38"/>
    </location>
</feature>